<dbReference type="AlphaFoldDB" id="A0A1E7L948"/>
<evidence type="ECO:0000256" key="1">
    <source>
        <dbReference type="SAM" id="MobiDB-lite"/>
    </source>
</evidence>
<dbReference type="PATRIC" id="fig|518642.10.peg.1541"/>
<sequence length="376" mass="42274">MPSFTALLHLDVAGLETFADEWATVHRKLKEARTGFHDDVVKPLHEDHWRGKSGRTAQDYCDRVQLDIDALDKEVKSLRKFLDTEADGATGRGGVKGLAGLKLRAENLQRDATDEGMRITDSGKVEWSVMYDPDGPEGYKVPDERRKTANALEKRVRKLLDDAAEDDDWLEKSLKVIFGTVGNFEAENRKFGIVEPTAKDRQVHNQLNNVAYYFATMKGWPTAAGLVKHYLEGTGKPVEVEPQQMMDDIPAFRKDVDDTLDDDVRKRGDGPFTTEWSSTAPDPEDGDRSTEWFYALNHFQYRLVGEKEGDEINYHVEVQKRYDWGIPSEHRATVSGGGPGPFGMDLEQADIAHLHSSGMARDFDVSGSSDEMRAHS</sequence>
<organism evidence="2 3">
    <name type="scientific">Streptomyces nanshensis</name>
    <dbReference type="NCBI Taxonomy" id="518642"/>
    <lineage>
        <taxon>Bacteria</taxon>
        <taxon>Bacillati</taxon>
        <taxon>Actinomycetota</taxon>
        <taxon>Actinomycetes</taxon>
        <taxon>Kitasatosporales</taxon>
        <taxon>Streptomycetaceae</taxon>
        <taxon>Streptomyces</taxon>
    </lineage>
</organism>
<accession>A0A1E7L948</accession>
<gene>
    <name evidence="2" type="ORF">AN218_07915</name>
</gene>
<dbReference type="EMBL" id="LJGW01000135">
    <property type="protein sequence ID" value="OEV12523.1"/>
    <property type="molecule type" value="Genomic_DNA"/>
</dbReference>
<evidence type="ECO:0000313" key="3">
    <source>
        <dbReference type="Proteomes" id="UP000176005"/>
    </source>
</evidence>
<proteinExistence type="predicted"/>
<feature type="compositionally biased region" description="Basic and acidic residues" evidence="1">
    <location>
        <begin position="260"/>
        <end position="269"/>
    </location>
</feature>
<keyword evidence="3" id="KW-1185">Reference proteome</keyword>
<name>A0A1E7L948_9ACTN</name>
<protein>
    <submittedName>
        <fullName evidence="2">Uncharacterized protein</fullName>
    </submittedName>
</protein>
<dbReference type="Proteomes" id="UP000176005">
    <property type="component" value="Unassembled WGS sequence"/>
</dbReference>
<feature type="region of interest" description="Disordered" evidence="1">
    <location>
        <begin position="260"/>
        <end position="288"/>
    </location>
</feature>
<evidence type="ECO:0000313" key="2">
    <source>
        <dbReference type="EMBL" id="OEV12523.1"/>
    </source>
</evidence>
<comment type="caution">
    <text evidence="2">The sequence shown here is derived from an EMBL/GenBank/DDBJ whole genome shotgun (WGS) entry which is preliminary data.</text>
</comment>
<reference evidence="2 3" key="1">
    <citation type="journal article" date="2016" name="Front. Microbiol.">
        <title>Comparative Genomics Analysis of Streptomyces Species Reveals Their Adaptation to the Marine Environment and Their Diversity at the Genomic Level.</title>
        <authorList>
            <person name="Tian X."/>
            <person name="Zhang Z."/>
            <person name="Yang T."/>
            <person name="Chen M."/>
            <person name="Li J."/>
            <person name="Chen F."/>
            <person name="Yang J."/>
            <person name="Li W."/>
            <person name="Zhang B."/>
            <person name="Zhang Z."/>
            <person name="Wu J."/>
            <person name="Zhang C."/>
            <person name="Long L."/>
            <person name="Xiao J."/>
        </authorList>
    </citation>
    <scope>NUCLEOTIDE SEQUENCE [LARGE SCALE GENOMIC DNA]</scope>
    <source>
        <strain evidence="2 3">SCSIO 10429</strain>
    </source>
</reference>
<dbReference type="RefSeq" id="WP_070016046.1">
    <property type="nucleotide sequence ID" value="NZ_LJGW01000135.1"/>
</dbReference>